<keyword evidence="2" id="KW-1185">Reference proteome</keyword>
<proteinExistence type="predicted"/>
<protein>
    <submittedName>
        <fullName evidence="1">TELO2-interacting protein 2</fullName>
    </submittedName>
</protein>
<dbReference type="EMBL" id="VSRR010015765">
    <property type="protein sequence ID" value="MPC58524.1"/>
    <property type="molecule type" value="Genomic_DNA"/>
</dbReference>
<comment type="caution">
    <text evidence="1">The sequence shown here is derived from an EMBL/GenBank/DDBJ whole genome shotgun (WGS) entry which is preliminary data.</text>
</comment>
<reference evidence="1 2" key="1">
    <citation type="submission" date="2019-05" db="EMBL/GenBank/DDBJ databases">
        <title>Another draft genome of Portunus trituberculatus and its Hox gene families provides insights of decapod evolution.</title>
        <authorList>
            <person name="Jeong J.-H."/>
            <person name="Song I."/>
            <person name="Kim S."/>
            <person name="Choi T."/>
            <person name="Kim D."/>
            <person name="Ryu S."/>
            <person name="Kim W."/>
        </authorList>
    </citation>
    <scope>NUCLEOTIDE SEQUENCE [LARGE SCALE GENOMIC DNA]</scope>
    <source>
        <tissue evidence="1">Muscle</tissue>
    </source>
</reference>
<dbReference type="OrthoDB" id="6417021at2759"/>
<evidence type="ECO:0000313" key="1">
    <source>
        <dbReference type="EMBL" id="MPC58524.1"/>
    </source>
</evidence>
<gene>
    <name evidence="1" type="primary">Tti2</name>
    <name evidence="1" type="ORF">E2C01_052530</name>
</gene>
<organism evidence="1 2">
    <name type="scientific">Portunus trituberculatus</name>
    <name type="common">Swimming crab</name>
    <name type="synonym">Neptunus trituberculatus</name>
    <dbReference type="NCBI Taxonomy" id="210409"/>
    <lineage>
        <taxon>Eukaryota</taxon>
        <taxon>Metazoa</taxon>
        <taxon>Ecdysozoa</taxon>
        <taxon>Arthropoda</taxon>
        <taxon>Crustacea</taxon>
        <taxon>Multicrustacea</taxon>
        <taxon>Malacostraca</taxon>
        <taxon>Eumalacostraca</taxon>
        <taxon>Eucarida</taxon>
        <taxon>Decapoda</taxon>
        <taxon>Pleocyemata</taxon>
        <taxon>Brachyura</taxon>
        <taxon>Eubrachyura</taxon>
        <taxon>Portunoidea</taxon>
        <taxon>Portunidae</taxon>
        <taxon>Portuninae</taxon>
        <taxon>Portunus</taxon>
    </lineage>
</organism>
<accession>A0A5B7GPM0</accession>
<dbReference type="AlphaFoldDB" id="A0A5B7GPM0"/>
<dbReference type="Proteomes" id="UP000324222">
    <property type="component" value="Unassembled WGS sequence"/>
</dbReference>
<sequence>MSSRDEKNLKLVEKLSNTNEKLAEDELTSILTKTYDLCRVPPLPDPNVSYNAANFAGVASEAEKDDLGEHLKVLLPPALFIVDDWEDRNKVLGIQCLSHILENTVSPDVNCV</sequence>
<evidence type="ECO:0000313" key="2">
    <source>
        <dbReference type="Proteomes" id="UP000324222"/>
    </source>
</evidence>
<name>A0A5B7GPM0_PORTR</name>